<gene>
    <name evidence="3" type="ORF">ACPOL_0877</name>
</gene>
<dbReference type="PANTHER" id="PTHR44103:SF1">
    <property type="entry name" value="PROPROTEIN CONVERTASE P"/>
    <property type="match status" value="1"/>
</dbReference>
<keyword evidence="1 2" id="KW-0732">Signal</keyword>
<dbReference type="InterPro" id="IPR013517">
    <property type="entry name" value="FG-GAP"/>
</dbReference>
<dbReference type="Proteomes" id="UP000253606">
    <property type="component" value="Chromosome"/>
</dbReference>
<evidence type="ECO:0000256" key="1">
    <source>
        <dbReference type="ARBA" id="ARBA00022729"/>
    </source>
</evidence>
<name>A0A2Z5FUS4_9BACT</name>
<dbReference type="Gene3D" id="2.130.10.130">
    <property type="entry name" value="Integrin alpha, N-terminal"/>
    <property type="match status" value="2"/>
</dbReference>
<organism evidence="3 4">
    <name type="scientific">Acidisarcina polymorpha</name>
    <dbReference type="NCBI Taxonomy" id="2211140"/>
    <lineage>
        <taxon>Bacteria</taxon>
        <taxon>Pseudomonadati</taxon>
        <taxon>Acidobacteriota</taxon>
        <taxon>Terriglobia</taxon>
        <taxon>Terriglobales</taxon>
        <taxon>Acidobacteriaceae</taxon>
        <taxon>Acidisarcina</taxon>
    </lineage>
</organism>
<proteinExistence type="predicted"/>
<dbReference type="RefSeq" id="WP_236657220.1">
    <property type="nucleotide sequence ID" value="NZ_CP030840.1"/>
</dbReference>
<dbReference type="SUPFAM" id="SSF69318">
    <property type="entry name" value="Integrin alpha N-terminal domain"/>
    <property type="match status" value="1"/>
</dbReference>
<evidence type="ECO:0008006" key="5">
    <source>
        <dbReference type="Google" id="ProtNLM"/>
    </source>
</evidence>
<dbReference type="AlphaFoldDB" id="A0A2Z5FUS4"/>
<dbReference type="Pfam" id="PF13517">
    <property type="entry name" value="FG-GAP_3"/>
    <property type="match status" value="2"/>
</dbReference>
<dbReference type="InterPro" id="IPR028994">
    <property type="entry name" value="Integrin_alpha_N"/>
</dbReference>
<dbReference type="KEGG" id="abas:ACPOL_0877"/>
<protein>
    <recommendedName>
        <fullName evidence="5">VCBS repeat-containing protein</fullName>
    </recommendedName>
</protein>
<dbReference type="EMBL" id="CP030840">
    <property type="protein sequence ID" value="AXC10234.1"/>
    <property type="molecule type" value="Genomic_DNA"/>
</dbReference>
<dbReference type="PANTHER" id="PTHR44103">
    <property type="entry name" value="PROPROTEIN CONVERTASE P"/>
    <property type="match status" value="1"/>
</dbReference>
<dbReference type="PROSITE" id="PS51257">
    <property type="entry name" value="PROKAR_LIPOPROTEIN"/>
    <property type="match status" value="1"/>
</dbReference>
<keyword evidence="4" id="KW-1185">Reference proteome</keyword>
<sequence length="435" mass="48177">MPLNKHLVAAVILLAASSSCIRTFGQHPNRKPAAGNGPDGVPQATFLVHRLGSDHAEGITTIDMNGDGRPDLLSGSYWYENPGPIGGEWKRHQYRTVEIVGEFVSDCGEWTVDVNKDGAPDVVTTGWMTNGVYWYENPKKPDVMWQRHKIADSIDTEGGAFADINGDGKPDLALGHYNHSGILWIDFSGPEPRVHHLGDEHQDGHGIGIADIDGDGKADVLTPFGWFKNIDANHDKWEWHSDWDLADAGFPIIGYDVNNDGRLDLIYGQGHGYGLYWLEQQGDATHRTWVKHIIDESFSQSHALALVDIDGDGEPELLTGKRYRGHNGTDPGSYDPLVVYYYKIDRKTGRFTRYPISVNGTAAVGSHFIVQDLDGDGDLDLATAGKTGVHYYENLMINTVPKTTREEQLFLNKDWPFPGEGEVVPWDNGPPKPKK</sequence>
<feature type="signal peptide" evidence="2">
    <location>
        <begin position="1"/>
        <end position="21"/>
    </location>
</feature>
<evidence type="ECO:0000313" key="3">
    <source>
        <dbReference type="EMBL" id="AXC10234.1"/>
    </source>
</evidence>
<accession>A0A2Z5FUS4</accession>
<evidence type="ECO:0000313" key="4">
    <source>
        <dbReference type="Proteomes" id="UP000253606"/>
    </source>
</evidence>
<evidence type="ECO:0000256" key="2">
    <source>
        <dbReference type="SAM" id="SignalP"/>
    </source>
</evidence>
<feature type="chain" id="PRO_5016277354" description="VCBS repeat-containing protein" evidence="2">
    <location>
        <begin position="22"/>
        <end position="435"/>
    </location>
</feature>
<reference evidence="3 4" key="1">
    <citation type="journal article" date="2018" name="Front. Microbiol.">
        <title>Hydrolytic Capabilities as a Key to Environmental Success: Chitinolytic and Cellulolytic Acidobacteria From Acidic Sub-arctic Soils and Boreal Peatlands.</title>
        <authorList>
            <person name="Belova S.E."/>
            <person name="Ravin N.V."/>
            <person name="Pankratov T.A."/>
            <person name="Rakitin A.L."/>
            <person name="Ivanova A.A."/>
            <person name="Beletsky A.V."/>
            <person name="Mardanov A.V."/>
            <person name="Sinninghe Damste J.S."/>
            <person name="Dedysh S.N."/>
        </authorList>
    </citation>
    <scope>NUCLEOTIDE SEQUENCE [LARGE SCALE GENOMIC DNA]</scope>
    <source>
        <strain evidence="3 4">SBC82</strain>
    </source>
</reference>